<dbReference type="Pfam" id="PF10710">
    <property type="entry name" value="DUF2512"/>
    <property type="match status" value="1"/>
</dbReference>
<keyword evidence="1" id="KW-0812">Transmembrane</keyword>
<dbReference type="EMBL" id="JBHSAO010000008">
    <property type="protein sequence ID" value="MFC4024637.1"/>
    <property type="molecule type" value="Genomic_DNA"/>
</dbReference>
<reference evidence="3" key="1">
    <citation type="journal article" date="2019" name="Int. J. Syst. Evol. Microbiol.">
        <title>The Global Catalogue of Microorganisms (GCM) 10K type strain sequencing project: providing services to taxonomists for standard genome sequencing and annotation.</title>
        <authorList>
            <consortium name="The Broad Institute Genomics Platform"/>
            <consortium name="The Broad Institute Genome Sequencing Center for Infectious Disease"/>
            <person name="Wu L."/>
            <person name="Ma J."/>
        </authorList>
    </citation>
    <scope>NUCLEOTIDE SEQUENCE [LARGE SCALE GENOMIC DNA]</scope>
    <source>
        <strain evidence="3">IBRC-M 10703</strain>
    </source>
</reference>
<evidence type="ECO:0000313" key="3">
    <source>
        <dbReference type="Proteomes" id="UP001595772"/>
    </source>
</evidence>
<keyword evidence="1" id="KW-1133">Transmembrane helix</keyword>
<comment type="caution">
    <text evidence="2">The sequence shown here is derived from an EMBL/GenBank/DDBJ whole genome shotgun (WGS) entry which is preliminary data.</text>
</comment>
<name>A0ABV8GXQ4_9BACI</name>
<sequence>MRHVKALAIKFTITSIVLFSILTIFLTAGLGEIFFMSVLITGIAYVIGDLFILPRFGYFLAAVADFGLATISVWFLSSLFIGTGEFILIASLAAGLSITISESIFHIYMKEKVLNKQTYEIGYFRKLNQMQTEIAEEDDIHNLKPKSEDD</sequence>
<keyword evidence="3" id="KW-1185">Reference proteome</keyword>
<dbReference type="InterPro" id="IPR019649">
    <property type="entry name" value="DUF2512"/>
</dbReference>
<evidence type="ECO:0000313" key="2">
    <source>
        <dbReference type="EMBL" id="MFC4024637.1"/>
    </source>
</evidence>
<feature type="transmembrane region" description="Helical" evidence="1">
    <location>
        <begin position="33"/>
        <end position="52"/>
    </location>
</feature>
<gene>
    <name evidence="2" type="ORF">ACFOUV_12605</name>
</gene>
<dbReference type="RefSeq" id="WP_379497124.1">
    <property type="nucleotide sequence ID" value="NZ_JBHSAO010000008.1"/>
</dbReference>
<feature type="transmembrane region" description="Helical" evidence="1">
    <location>
        <begin position="59"/>
        <end position="81"/>
    </location>
</feature>
<feature type="transmembrane region" description="Helical" evidence="1">
    <location>
        <begin position="87"/>
        <end position="108"/>
    </location>
</feature>
<keyword evidence="1" id="KW-0472">Membrane</keyword>
<protein>
    <submittedName>
        <fullName evidence="2">YndM family protein</fullName>
    </submittedName>
</protein>
<organism evidence="2 3">
    <name type="scientific">Oceanobacillus longus</name>
    <dbReference type="NCBI Taxonomy" id="930120"/>
    <lineage>
        <taxon>Bacteria</taxon>
        <taxon>Bacillati</taxon>
        <taxon>Bacillota</taxon>
        <taxon>Bacilli</taxon>
        <taxon>Bacillales</taxon>
        <taxon>Bacillaceae</taxon>
        <taxon>Oceanobacillus</taxon>
    </lineage>
</organism>
<dbReference type="Proteomes" id="UP001595772">
    <property type="component" value="Unassembled WGS sequence"/>
</dbReference>
<proteinExistence type="predicted"/>
<evidence type="ECO:0000256" key="1">
    <source>
        <dbReference type="SAM" id="Phobius"/>
    </source>
</evidence>
<accession>A0ABV8GXQ4</accession>
<feature type="transmembrane region" description="Helical" evidence="1">
    <location>
        <begin position="7"/>
        <end position="27"/>
    </location>
</feature>